<dbReference type="STRING" id="65499.SAMN04488000_104111"/>
<sequence>MAERSAAELYVVEVYGRVLHANFLYDADLDGFVARITEQAADMTDAEIESLLTYRNWRDRIVGAYLAGFGRRTALRDTIGALLLESDHIYAGQGYSFALAAFGEEADADWLAAYLDRWLRTSERYDQPWALGALMFIDPVRGVAYGPADSEHETICRLVSLVGARKS</sequence>
<organism evidence="1 2">
    <name type="scientific">Lentzea albida</name>
    <dbReference type="NCBI Taxonomy" id="65499"/>
    <lineage>
        <taxon>Bacteria</taxon>
        <taxon>Bacillati</taxon>
        <taxon>Actinomycetota</taxon>
        <taxon>Actinomycetes</taxon>
        <taxon>Pseudonocardiales</taxon>
        <taxon>Pseudonocardiaceae</taxon>
        <taxon>Lentzea</taxon>
    </lineage>
</organism>
<evidence type="ECO:0000313" key="2">
    <source>
        <dbReference type="Proteomes" id="UP000199503"/>
    </source>
</evidence>
<protein>
    <submittedName>
        <fullName evidence="1">Uncharacterized protein</fullName>
    </submittedName>
</protein>
<dbReference type="AlphaFoldDB" id="A0A1H9IB18"/>
<proteinExistence type="predicted"/>
<name>A0A1H9IB18_9PSEU</name>
<dbReference type="Proteomes" id="UP000199503">
    <property type="component" value="Unassembled WGS sequence"/>
</dbReference>
<dbReference type="RefSeq" id="WP_089914631.1">
    <property type="nucleotide sequence ID" value="NZ_FOFV01000004.1"/>
</dbReference>
<dbReference type="OrthoDB" id="8702693at2"/>
<dbReference type="Pfam" id="PF19463">
    <property type="entry name" value="DUF6000"/>
    <property type="match status" value="1"/>
</dbReference>
<keyword evidence="2" id="KW-1185">Reference proteome</keyword>
<gene>
    <name evidence="1" type="ORF">SAMN04488000_104111</name>
</gene>
<dbReference type="EMBL" id="FOFV01000004">
    <property type="protein sequence ID" value="SEQ71750.1"/>
    <property type="molecule type" value="Genomic_DNA"/>
</dbReference>
<dbReference type="InterPro" id="IPR046042">
    <property type="entry name" value="DUF6000"/>
</dbReference>
<evidence type="ECO:0000313" key="1">
    <source>
        <dbReference type="EMBL" id="SEQ71750.1"/>
    </source>
</evidence>
<reference evidence="2" key="1">
    <citation type="submission" date="2016-10" db="EMBL/GenBank/DDBJ databases">
        <authorList>
            <person name="Varghese N."/>
            <person name="Submissions S."/>
        </authorList>
    </citation>
    <scope>NUCLEOTIDE SEQUENCE [LARGE SCALE GENOMIC DNA]</scope>
    <source>
        <strain evidence="2">DSM 44437</strain>
    </source>
</reference>
<accession>A0A1H9IB18</accession>